<dbReference type="Proteomes" id="UP000326396">
    <property type="component" value="Linkage Group LG7"/>
</dbReference>
<gene>
    <name evidence="2" type="ORF">E3N88_34653</name>
</gene>
<evidence type="ECO:0000313" key="3">
    <source>
        <dbReference type="Proteomes" id="UP000326396"/>
    </source>
</evidence>
<proteinExistence type="predicted"/>
<dbReference type="AlphaFoldDB" id="A0A5N6M1E8"/>
<dbReference type="InterPro" id="IPR005135">
    <property type="entry name" value="Endo/exonuclease/phosphatase"/>
</dbReference>
<dbReference type="InterPro" id="IPR036691">
    <property type="entry name" value="Endo/exonu/phosph_ase_sf"/>
</dbReference>
<protein>
    <recommendedName>
        <fullName evidence="1">Endonuclease/exonuclease/phosphatase domain-containing protein</fullName>
    </recommendedName>
</protein>
<dbReference type="Gene3D" id="3.60.10.10">
    <property type="entry name" value="Endonuclease/exonuclease/phosphatase"/>
    <property type="match status" value="1"/>
</dbReference>
<dbReference type="SUPFAM" id="SSF56219">
    <property type="entry name" value="DNase I-like"/>
    <property type="match status" value="1"/>
</dbReference>
<comment type="caution">
    <text evidence="2">The sequence shown here is derived from an EMBL/GenBank/DDBJ whole genome shotgun (WGS) entry which is preliminary data.</text>
</comment>
<accession>A0A5N6M1E8</accession>
<evidence type="ECO:0000313" key="2">
    <source>
        <dbReference type="EMBL" id="KAD3066773.1"/>
    </source>
</evidence>
<dbReference type="GO" id="GO:0003824">
    <property type="term" value="F:catalytic activity"/>
    <property type="evidence" value="ECO:0007669"/>
    <property type="project" value="InterPro"/>
</dbReference>
<evidence type="ECO:0000259" key="1">
    <source>
        <dbReference type="Pfam" id="PF03372"/>
    </source>
</evidence>
<dbReference type="OrthoDB" id="692400at2759"/>
<name>A0A5N6M1E8_9ASTR</name>
<reference evidence="2 3" key="1">
    <citation type="submission" date="2019-05" db="EMBL/GenBank/DDBJ databases">
        <title>Mikania micrantha, genome provides insights into the molecular mechanism of rapid growth.</title>
        <authorList>
            <person name="Liu B."/>
        </authorList>
    </citation>
    <scope>NUCLEOTIDE SEQUENCE [LARGE SCALE GENOMIC DNA]</scope>
    <source>
        <strain evidence="2">NLD-2019</strain>
        <tissue evidence="2">Leaf</tissue>
    </source>
</reference>
<dbReference type="EMBL" id="SZYD01000017">
    <property type="protein sequence ID" value="KAD3066773.1"/>
    <property type="molecule type" value="Genomic_DNA"/>
</dbReference>
<organism evidence="2 3">
    <name type="scientific">Mikania micrantha</name>
    <name type="common">bitter vine</name>
    <dbReference type="NCBI Taxonomy" id="192012"/>
    <lineage>
        <taxon>Eukaryota</taxon>
        <taxon>Viridiplantae</taxon>
        <taxon>Streptophyta</taxon>
        <taxon>Embryophyta</taxon>
        <taxon>Tracheophyta</taxon>
        <taxon>Spermatophyta</taxon>
        <taxon>Magnoliopsida</taxon>
        <taxon>eudicotyledons</taxon>
        <taxon>Gunneridae</taxon>
        <taxon>Pentapetalae</taxon>
        <taxon>asterids</taxon>
        <taxon>campanulids</taxon>
        <taxon>Asterales</taxon>
        <taxon>Asteraceae</taxon>
        <taxon>Asteroideae</taxon>
        <taxon>Heliantheae alliance</taxon>
        <taxon>Eupatorieae</taxon>
        <taxon>Mikania</taxon>
    </lineage>
</organism>
<dbReference type="Pfam" id="PF03372">
    <property type="entry name" value="Exo_endo_phos"/>
    <property type="match status" value="1"/>
</dbReference>
<keyword evidence="3" id="KW-1185">Reference proteome</keyword>
<dbReference type="PANTHER" id="PTHR33710:SF64">
    <property type="entry name" value="ENDONUCLEASE_EXONUCLEASE_PHOSPHATASE DOMAIN-CONTAINING PROTEIN"/>
    <property type="match status" value="1"/>
</dbReference>
<feature type="domain" description="Endonuclease/exonuclease/phosphatase" evidence="1">
    <location>
        <begin position="260"/>
        <end position="449"/>
    </location>
</feature>
<sequence length="587" mass="66260">MVWLSQWKMIQMAFYQLNPYEIISVEDWVPAFLGKQSEIDAHRSWTGQGLPEKGPHEWKENSHIHGELEEGEIQENNYDVPNIVASDGGQQLHGSADVIITDNNSNLNPIGGPVYVDMEESNGPIIEEICNESGPMLPRCELGLVDARPKKRPRSDYEQNTEADSVLCMENQGFGGSVLQSVAPDLNFPPPVFSPKQNRRMRSGVVNNFSGGTLGGVDSQSPDGVFCFGNAIPNPSMLNETLPGGHLEDPIQAEINETIAETHLVDTAKVSLHKIWGNYFLDFDYVNARGRSGGVLSVWNPKIFSKLGVEKGDNFLLVYGTMVGCDEQINIVNVYAPQDAVGKRALWESLGGLMDAFPGMWIFMGDFNVVRFREERMNSEFDHRGARDFNDFIFRSGLHEYNMGGMKFTFMTPDGKKFSKIDRMLVCSTFLHRWPGAKLMAHSRLWSDHSPLSLSTKVSDYGPSPFKFFSSWLNMNGIDEIVSNAVVDYDRNGRPDIVFMNILRNVKNKIKAWRLVEKEKESAMQVALEDECFHLETLAELGFINELEHMRWSRCKNDLKLLEHGMGDGLLYGIGYHIRLVVRSWMN</sequence>
<dbReference type="PANTHER" id="PTHR33710">
    <property type="entry name" value="BNAC02G09200D PROTEIN"/>
    <property type="match status" value="1"/>
</dbReference>